<evidence type="ECO:0000259" key="6">
    <source>
        <dbReference type="PROSITE" id="PS50006"/>
    </source>
</evidence>
<evidence type="ECO:0000313" key="8">
    <source>
        <dbReference type="EMBL" id="KAK5541950.1"/>
    </source>
</evidence>
<keyword evidence="8" id="KW-0723">Serine/threonine-protein kinase</keyword>
<feature type="region of interest" description="Disordered" evidence="5">
    <location>
        <begin position="1"/>
        <end position="107"/>
    </location>
</feature>
<dbReference type="EMBL" id="JAXLQG010000003">
    <property type="protein sequence ID" value="KAK5541950.1"/>
    <property type="molecule type" value="Genomic_DNA"/>
</dbReference>
<dbReference type="SUPFAM" id="SSF56112">
    <property type="entry name" value="Protein kinase-like (PK-like)"/>
    <property type="match status" value="1"/>
</dbReference>
<dbReference type="CDD" id="cd22670">
    <property type="entry name" value="FHA_MEK1-like"/>
    <property type="match status" value="1"/>
</dbReference>
<sequence>MGPRKEKSSLKRNRHSTGDDQETKKPRRSQRISSQTPKDGTQKDIKTPVKNQYLPSPLTNHESTATELVKEQTATPPEGRPSQIRHVTPLSSPQSHALSSPPEDTQRLSQFVYPPRDVELDLDDDDGTWGYLFPLTGVGKRLSMKKRAFCPAPAEPLQISRKTAKKATGGKDELKEDEEEYEADKEVVGFPAGGYLVGRHPECDMVIDIPTVSNRHFLVFNESRLGDTIAFLEDLSSNGTFVNEALLGRNKRRELEDGDEITILDEARFVFRYPKNRDSSAFNARYRILQQLGKGHFATVYLCVERCSGFKYAVKKFERRMGESQKSQTEGLQQEIALLMSVSHPNVLCLKETFDELDGVYLVLELAAEGELFNLIVSKQRLTEAETRKIFVQLFQGTKYLHERNIVHRDIKPENILLTDKNLSVKLADFGLAKIIGEESFTTTLCGTPSYVAPEILENTRHRKYTKAVDIWSLGVVLYICLCGFPPFSDELYSRDNPYTLAQQIKMGRFDYPSPYWDSIGDPALDLIDRMLTVDVAKRLTVDECLEHPWTRNAGSINPADSTDGLTGAMHSLDFSRRKVQRERTLLSDINDIKVSKVVRVDSKHMPGKSGGDTARVKVWEKNTNGKIVRTPRSNKSKGTGTGTATAKKEEDPAANRQQDEFMGMGGKGDMQLFGDDISSRYLPEEVPGTQKSQK</sequence>
<dbReference type="PROSITE" id="PS50006">
    <property type="entry name" value="FHA_DOMAIN"/>
    <property type="match status" value="1"/>
</dbReference>
<dbReference type="EC" id="2.7.11.1" evidence="8"/>
<dbReference type="InterPro" id="IPR008984">
    <property type="entry name" value="SMAD_FHA_dom_sf"/>
</dbReference>
<keyword evidence="8" id="KW-0418">Kinase</keyword>
<dbReference type="FunFam" id="1.10.510.10:FF:001380">
    <property type="entry name" value="Checkpoint kinase 2-like protein"/>
    <property type="match status" value="1"/>
</dbReference>
<dbReference type="InterPro" id="IPR000253">
    <property type="entry name" value="FHA_dom"/>
</dbReference>
<dbReference type="PANTHER" id="PTHR24347">
    <property type="entry name" value="SERINE/THREONINE-PROTEIN KINASE"/>
    <property type="match status" value="1"/>
</dbReference>
<feature type="compositionally biased region" description="Basic and acidic residues" evidence="5">
    <location>
        <begin position="647"/>
        <end position="660"/>
    </location>
</feature>
<feature type="domain" description="Protein kinase" evidence="7">
    <location>
        <begin position="286"/>
        <end position="551"/>
    </location>
</feature>
<keyword evidence="2 4" id="KW-0547">Nucleotide-binding</keyword>
<dbReference type="InterPro" id="IPR011009">
    <property type="entry name" value="Kinase-like_dom_sf"/>
</dbReference>
<feature type="region of interest" description="Disordered" evidence="5">
    <location>
        <begin position="162"/>
        <end position="182"/>
    </location>
</feature>
<dbReference type="PROSITE" id="PS00108">
    <property type="entry name" value="PROTEIN_KINASE_ST"/>
    <property type="match status" value="1"/>
</dbReference>
<feature type="compositionally biased region" description="Polar residues" evidence="5">
    <location>
        <begin position="89"/>
        <end position="98"/>
    </location>
</feature>
<reference evidence="8 9" key="1">
    <citation type="submission" date="2023-06" db="EMBL/GenBank/DDBJ databases">
        <title>Black Yeasts Isolated from many extreme environments.</title>
        <authorList>
            <person name="Coleine C."/>
            <person name="Stajich J.E."/>
            <person name="Selbmann L."/>
        </authorList>
    </citation>
    <scope>NUCLEOTIDE SEQUENCE [LARGE SCALE GENOMIC DNA]</scope>
    <source>
        <strain evidence="8 9">CCFEE 5887</strain>
    </source>
</reference>
<evidence type="ECO:0000259" key="7">
    <source>
        <dbReference type="PROSITE" id="PS50011"/>
    </source>
</evidence>
<dbReference type="PROSITE" id="PS50011">
    <property type="entry name" value="PROTEIN_KINASE_DOM"/>
    <property type="match status" value="1"/>
</dbReference>
<dbReference type="Gene3D" id="1.10.510.10">
    <property type="entry name" value="Transferase(Phosphotransferase) domain 1"/>
    <property type="match status" value="1"/>
</dbReference>
<dbReference type="GO" id="GO:0005524">
    <property type="term" value="F:ATP binding"/>
    <property type="evidence" value="ECO:0007669"/>
    <property type="project" value="UniProtKB-UniRule"/>
</dbReference>
<dbReference type="SMART" id="SM00240">
    <property type="entry name" value="FHA"/>
    <property type="match status" value="1"/>
</dbReference>
<dbReference type="CDD" id="cd05117">
    <property type="entry name" value="STKc_CAMK"/>
    <property type="match status" value="1"/>
</dbReference>
<dbReference type="FunFam" id="3.30.200.20:FF:000841">
    <property type="entry name" value="Checkpoint kinase 2-like protein"/>
    <property type="match status" value="1"/>
</dbReference>
<feature type="domain" description="FHA" evidence="6">
    <location>
        <begin position="195"/>
        <end position="247"/>
    </location>
</feature>
<dbReference type="AlphaFoldDB" id="A0AAV9QJ19"/>
<dbReference type="SUPFAM" id="SSF49879">
    <property type="entry name" value="SMAD/FHA domain"/>
    <property type="match status" value="1"/>
</dbReference>
<dbReference type="SMART" id="SM00220">
    <property type="entry name" value="S_TKc"/>
    <property type="match status" value="1"/>
</dbReference>
<dbReference type="Proteomes" id="UP001345827">
    <property type="component" value="Unassembled WGS sequence"/>
</dbReference>
<gene>
    <name evidence="8" type="primary">DUN1</name>
    <name evidence="8" type="ORF">LTR25_001835</name>
</gene>
<dbReference type="Gene3D" id="2.60.200.20">
    <property type="match status" value="1"/>
</dbReference>
<evidence type="ECO:0000313" key="9">
    <source>
        <dbReference type="Proteomes" id="UP001345827"/>
    </source>
</evidence>
<keyword evidence="8" id="KW-0808">Transferase</keyword>
<evidence type="ECO:0000256" key="5">
    <source>
        <dbReference type="SAM" id="MobiDB-lite"/>
    </source>
</evidence>
<dbReference type="InterPro" id="IPR000719">
    <property type="entry name" value="Prot_kinase_dom"/>
</dbReference>
<evidence type="ECO:0000256" key="1">
    <source>
        <dbReference type="ARBA" id="ARBA00005575"/>
    </source>
</evidence>
<protein>
    <submittedName>
        <fullName evidence="8">Serine/threonine protein kinase</fullName>
        <ecNumber evidence="8">2.7.11.1</ecNumber>
    </submittedName>
</protein>
<comment type="caution">
    <text evidence="8">The sequence shown here is derived from an EMBL/GenBank/DDBJ whole genome shotgun (WGS) entry which is preliminary data.</text>
</comment>
<evidence type="ECO:0000256" key="2">
    <source>
        <dbReference type="ARBA" id="ARBA00022741"/>
    </source>
</evidence>
<feature type="binding site" evidence="4">
    <location>
        <position position="316"/>
    </location>
    <ligand>
        <name>ATP</name>
        <dbReference type="ChEBI" id="CHEBI:30616"/>
    </ligand>
</feature>
<feature type="region of interest" description="Disordered" evidence="5">
    <location>
        <begin position="623"/>
        <end position="695"/>
    </location>
</feature>
<keyword evidence="3 4" id="KW-0067">ATP-binding</keyword>
<keyword evidence="9" id="KW-1185">Reference proteome</keyword>
<dbReference type="GO" id="GO:0004674">
    <property type="term" value="F:protein serine/threonine kinase activity"/>
    <property type="evidence" value="ECO:0007669"/>
    <property type="project" value="UniProtKB-KW"/>
</dbReference>
<dbReference type="Pfam" id="PF00069">
    <property type="entry name" value="Pkinase"/>
    <property type="match status" value="1"/>
</dbReference>
<accession>A0AAV9QJ19</accession>
<name>A0AAV9QJ19_9PEZI</name>
<evidence type="ECO:0000256" key="3">
    <source>
        <dbReference type="ARBA" id="ARBA00022840"/>
    </source>
</evidence>
<comment type="similarity">
    <text evidence="1">Belongs to the protein kinase superfamily. CAMK Ser/Thr protein kinase family. CHEK2 subfamily.</text>
</comment>
<dbReference type="InterPro" id="IPR008271">
    <property type="entry name" value="Ser/Thr_kinase_AS"/>
</dbReference>
<dbReference type="InterPro" id="IPR017441">
    <property type="entry name" value="Protein_kinase_ATP_BS"/>
</dbReference>
<evidence type="ECO:0000256" key="4">
    <source>
        <dbReference type="PROSITE-ProRule" id="PRU10141"/>
    </source>
</evidence>
<organism evidence="8 9">
    <name type="scientific">Vermiconidia calcicola</name>
    <dbReference type="NCBI Taxonomy" id="1690605"/>
    <lineage>
        <taxon>Eukaryota</taxon>
        <taxon>Fungi</taxon>
        <taxon>Dikarya</taxon>
        <taxon>Ascomycota</taxon>
        <taxon>Pezizomycotina</taxon>
        <taxon>Dothideomycetes</taxon>
        <taxon>Dothideomycetidae</taxon>
        <taxon>Mycosphaerellales</taxon>
        <taxon>Extremaceae</taxon>
        <taxon>Vermiconidia</taxon>
    </lineage>
</organism>
<feature type="compositionally biased region" description="Polar residues" evidence="5">
    <location>
        <begin position="49"/>
        <end position="66"/>
    </location>
</feature>
<dbReference type="PROSITE" id="PS00107">
    <property type="entry name" value="PROTEIN_KINASE_ATP"/>
    <property type="match status" value="1"/>
</dbReference>
<proteinExistence type="inferred from homology"/>
<dbReference type="Pfam" id="PF00498">
    <property type="entry name" value="FHA"/>
    <property type="match status" value="1"/>
</dbReference>